<evidence type="ECO:0000313" key="2">
    <source>
        <dbReference type="EMBL" id="VDP71406.1"/>
    </source>
</evidence>
<proteinExistence type="predicted"/>
<gene>
    <name evidence="2" type="ORF">SCUD_LOCUS20173</name>
</gene>
<dbReference type="EMBL" id="UZAK01043787">
    <property type="protein sequence ID" value="VDP71406.1"/>
    <property type="molecule type" value="Genomic_DNA"/>
</dbReference>
<name>A0A183KYM6_9TREM</name>
<dbReference type="AlphaFoldDB" id="A0A183KYM6"/>
<reference evidence="4" key="1">
    <citation type="submission" date="2016-06" db="UniProtKB">
        <authorList>
            <consortium name="WormBaseParasite"/>
        </authorList>
    </citation>
    <scope>IDENTIFICATION</scope>
</reference>
<evidence type="ECO:0000256" key="1">
    <source>
        <dbReference type="SAM" id="MobiDB-lite"/>
    </source>
</evidence>
<evidence type="ECO:0000313" key="3">
    <source>
        <dbReference type="Proteomes" id="UP000279833"/>
    </source>
</evidence>
<keyword evidence="3" id="KW-1185">Reference proteome</keyword>
<reference evidence="2 3" key="2">
    <citation type="submission" date="2018-11" db="EMBL/GenBank/DDBJ databases">
        <authorList>
            <consortium name="Pathogen Informatics"/>
        </authorList>
    </citation>
    <scope>NUCLEOTIDE SEQUENCE [LARGE SCALE GENOMIC DNA]</scope>
    <source>
        <strain evidence="2">Dakar</strain>
        <strain evidence="3">Dakar, Senegal</strain>
    </source>
</reference>
<dbReference type="STRING" id="6186.A0A183KYM6"/>
<feature type="compositionally biased region" description="Basic and acidic residues" evidence="1">
    <location>
        <begin position="1"/>
        <end position="25"/>
    </location>
</feature>
<organism evidence="4">
    <name type="scientific">Schistosoma curassoni</name>
    <dbReference type="NCBI Taxonomy" id="6186"/>
    <lineage>
        <taxon>Eukaryota</taxon>
        <taxon>Metazoa</taxon>
        <taxon>Spiralia</taxon>
        <taxon>Lophotrochozoa</taxon>
        <taxon>Platyhelminthes</taxon>
        <taxon>Trematoda</taxon>
        <taxon>Digenea</taxon>
        <taxon>Strigeidida</taxon>
        <taxon>Schistosomatoidea</taxon>
        <taxon>Schistosomatidae</taxon>
        <taxon>Schistosoma</taxon>
    </lineage>
</organism>
<protein>
    <submittedName>
        <fullName evidence="4">HMG box domain-containing protein</fullName>
    </submittedName>
</protein>
<dbReference type="WBParaSite" id="SCUD_0002017601-mRNA-1">
    <property type="protein sequence ID" value="SCUD_0002017601-mRNA-1"/>
    <property type="gene ID" value="SCUD_0002017601"/>
</dbReference>
<feature type="compositionally biased region" description="Basic and acidic residues" evidence="1">
    <location>
        <begin position="52"/>
        <end position="66"/>
    </location>
</feature>
<accession>A0A183KYM6</accession>
<sequence length="180" mass="21034">MGENKPDSSEVRNQEEALEVDRTNIEESIQLHHKASPHTESSRSKEKRKIKEHIMPRHGDRHEKNEQQVNRTRKGGPGQMHAWIGDPLRKSPNCITRKALTWNPEGKRKRGKPKNTLRQKIEADMRTMNNNWKELERNAQNTVEWRVLVGGLWCSTKSNRRKYVSACDLESLRLESDNVH</sequence>
<feature type="region of interest" description="Disordered" evidence="1">
    <location>
        <begin position="1"/>
        <end position="91"/>
    </location>
</feature>
<dbReference type="Proteomes" id="UP000279833">
    <property type="component" value="Unassembled WGS sequence"/>
</dbReference>
<evidence type="ECO:0000313" key="4">
    <source>
        <dbReference type="WBParaSite" id="SCUD_0002017601-mRNA-1"/>
    </source>
</evidence>